<dbReference type="KEGG" id="meso:BSQ44_00310"/>
<feature type="signal peptide" evidence="2">
    <location>
        <begin position="1"/>
        <end position="28"/>
    </location>
</feature>
<keyword evidence="1" id="KW-1133">Transmembrane helix</keyword>
<keyword evidence="2" id="KW-0732">Signal</keyword>
<accession>A0A1L3SYC0</accession>
<organism evidence="3 4">
    <name type="scientific">Aquibium oceanicum</name>
    <dbReference type="NCBI Taxonomy" id="1670800"/>
    <lineage>
        <taxon>Bacteria</taxon>
        <taxon>Pseudomonadati</taxon>
        <taxon>Pseudomonadota</taxon>
        <taxon>Alphaproteobacteria</taxon>
        <taxon>Hyphomicrobiales</taxon>
        <taxon>Phyllobacteriaceae</taxon>
        <taxon>Aquibium</taxon>
    </lineage>
</organism>
<evidence type="ECO:0000256" key="2">
    <source>
        <dbReference type="SAM" id="SignalP"/>
    </source>
</evidence>
<sequence length="121" mass="12022">MVLQRVLIFSGGLAGAAGVGLSAAAAHAGGANTGTAASFLLAHAALLVAVGLLPWNAVLRIGALIVLAGLVFFAGNLLMRDFAGTRLFPMAAPSGGMLMIAGWLVVGVGGLMATRAERNLP</sequence>
<feature type="transmembrane region" description="Helical" evidence="1">
    <location>
        <begin position="34"/>
        <end position="54"/>
    </location>
</feature>
<dbReference type="Pfam" id="PF04241">
    <property type="entry name" value="DUF423"/>
    <property type="match status" value="1"/>
</dbReference>
<keyword evidence="1" id="KW-0472">Membrane</keyword>
<protein>
    <submittedName>
        <fullName evidence="3">DUF423 domain-containing protein</fullName>
    </submittedName>
</protein>
<evidence type="ECO:0000313" key="4">
    <source>
        <dbReference type="Proteomes" id="UP000182840"/>
    </source>
</evidence>
<gene>
    <name evidence="3" type="ORF">BSQ44_00310</name>
</gene>
<dbReference type="STRING" id="1670800.BSQ44_00310"/>
<dbReference type="Proteomes" id="UP000182840">
    <property type="component" value="Chromosome"/>
</dbReference>
<keyword evidence="1" id="KW-0812">Transmembrane</keyword>
<name>A0A1L3SYC0_9HYPH</name>
<dbReference type="EMBL" id="CP018171">
    <property type="protein sequence ID" value="APH74312.1"/>
    <property type="molecule type" value="Genomic_DNA"/>
</dbReference>
<feature type="transmembrane region" description="Helical" evidence="1">
    <location>
        <begin position="91"/>
        <end position="113"/>
    </location>
</feature>
<proteinExistence type="predicted"/>
<dbReference type="OrthoDB" id="7173378at2"/>
<reference evidence="4" key="1">
    <citation type="submission" date="2016-11" db="EMBL/GenBank/DDBJ databases">
        <title>Mesorhizobium oceanicum sp. nov., isolated from deep seawater in South China Sea.</title>
        <authorList>
            <person name="Fu G.-Y."/>
        </authorList>
    </citation>
    <scope>NUCLEOTIDE SEQUENCE [LARGE SCALE GENOMIC DNA]</scope>
    <source>
        <strain evidence="4">B7</strain>
    </source>
</reference>
<keyword evidence="4" id="KW-1185">Reference proteome</keyword>
<dbReference type="AlphaFoldDB" id="A0A1L3SYC0"/>
<dbReference type="InterPro" id="IPR006696">
    <property type="entry name" value="DUF423"/>
</dbReference>
<feature type="transmembrane region" description="Helical" evidence="1">
    <location>
        <begin position="61"/>
        <end position="79"/>
    </location>
</feature>
<evidence type="ECO:0000313" key="3">
    <source>
        <dbReference type="EMBL" id="APH74312.1"/>
    </source>
</evidence>
<feature type="chain" id="PRO_5013109164" evidence="2">
    <location>
        <begin position="29"/>
        <end position="121"/>
    </location>
</feature>
<evidence type="ECO:0000256" key="1">
    <source>
        <dbReference type="SAM" id="Phobius"/>
    </source>
</evidence>